<accession>A0ABW5G2F9</accession>
<keyword evidence="4" id="KW-1185">Reference proteome</keyword>
<evidence type="ECO:0000256" key="1">
    <source>
        <dbReference type="ARBA" id="ARBA00022729"/>
    </source>
</evidence>
<dbReference type="PANTHER" id="PTHR43037">
    <property type="entry name" value="UNNAMED PRODUCT-RELATED"/>
    <property type="match status" value="1"/>
</dbReference>
<comment type="caution">
    <text evidence="3">The sequence shown here is derived from an EMBL/GenBank/DDBJ whole genome shotgun (WGS) entry which is preliminary data.</text>
</comment>
<protein>
    <submittedName>
        <fullName evidence="3">Alpha/beta hydrolase family esterase</fullName>
    </submittedName>
</protein>
<evidence type="ECO:0000313" key="4">
    <source>
        <dbReference type="Proteomes" id="UP001597417"/>
    </source>
</evidence>
<dbReference type="PANTHER" id="PTHR43037:SF5">
    <property type="entry name" value="FERULOYL ESTERASE"/>
    <property type="match status" value="1"/>
</dbReference>
<sequence length="309" mass="31730">MVRSPSGRKGRFAALWAVLVSLVVLGIAACSPGTSPSVPPAVVTQASRAAVSGGAPSTERDLTVGGIRRTYLAIGAAGKPGRPLLIVLHGRGYTARQESIRTGFLPYAERGLADLVYPQGTANSWNAGHGCCGRASAANVDDVGFVTGVADDAIRYFGSDPKRVYLVGYSNGARLTFEEMCRHPALFAGFATYGALPPAMCEGPPKPVLIAAGAADTLVRGEGSFTGTVAQWRSRDGCPSADSVTHSGPLTLTTWAGCHDGTAVASALYHGIGHPWPAVKAGEVPFTAGVGAQAAAATVMWNFLTAHPA</sequence>
<dbReference type="Proteomes" id="UP001597417">
    <property type="component" value="Unassembled WGS sequence"/>
</dbReference>
<evidence type="ECO:0000256" key="2">
    <source>
        <dbReference type="ARBA" id="ARBA00022801"/>
    </source>
</evidence>
<keyword evidence="2 3" id="KW-0378">Hydrolase</keyword>
<dbReference type="GO" id="GO:0016787">
    <property type="term" value="F:hydrolase activity"/>
    <property type="evidence" value="ECO:0007669"/>
    <property type="project" value="UniProtKB-KW"/>
</dbReference>
<dbReference type="RefSeq" id="WP_378268720.1">
    <property type="nucleotide sequence ID" value="NZ_JBHUKR010000020.1"/>
</dbReference>
<dbReference type="InterPro" id="IPR029058">
    <property type="entry name" value="AB_hydrolase_fold"/>
</dbReference>
<gene>
    <name evidence="3" type="ORF">ACFSXZ_30080</name>
</gene>
<name>A0ABW5G2F9_9PSEU</name>
<dbReference type="Gene3D" id="3.40.50.1820">
    <property type="entry name" value="alpha/beta hydrolase"/>
    <property type="match status" value="1"/>
</dbReference>
<proteinExistence type="predicted"/>
<evidence type="ECO:0000313" key="3">
    <source>
        <dbReference type="EMBL" id="MFD2420584.1"/>
    </source>
</evidence>
<dbReference type="EMBL" id="JBHUKR010000020">
    <property type="protein sequence ID" value="MFD2420584.1"/>
    <property type="molecule type" value="Genomic_DNA"/>
</dbReference>
<dbReference type="InterPro" id="IPR050955">
    <property type="entry name" value="Plant_Biomass_Hydrol_Est"/>
</dbReference>
<reference evidence="4" key="1">
    <citation type="journal article" date="2019" name="Int. J. Syst. Evol. Microbiol.">
        <title>The Global Catalogue of Microorganisms (GCM) 10K type strain sequencing project: providing services to taxonomists for standard genome sequencing and annotation.</title>
        <authorList>
            <consortium name="The Broad Institute Genomics Platform"/>
            <consortium name="The Broad Institute Genome Sequencing Center for Infectious Disease"/>
            <person name="Wu L."/>
            <person name="Ma J."/>
        </authorList>
    </citation>
    <scope>NUCLEOTIDE SEQUENCE [LARGE SCALE GENOMIC DNA]</scope>
    <source>
        <strain evidence="4">CGMCC 4.7645</strain>
    </source>
</reference>
<dbReference type="SUPFAM" id="SSF53474">
    <property type="entry name" value="alpha/beta-Hydrolases"/>
    <property type="match status" value="1"/>
</dbReference>
<organism evidence="3 4">
    <name type="scientific">Amycolatopsis pigmentata</name>
    <dbReference type="NCBI Taxonomy" id="450801"/>
    <lineage>
        <taxon>Bacteria</taxon>
        <taxon>Bacillati</taxon>
        <taxon>Actinomycetota</taxon>
        <taxon>Actinomycetes</taxon>
        <taxon>Pseudonocardiales</taxon>
        <taxon>Pseudonocardiaceae</taxon>
        <taxon>Amycolatopsis</taxon>
    </lineage>
</organism>
<keyword evidence="1" id="KW-0732">Signal</keyword>
<dbReference type="PROSITE" id="PS51257">
    <property type="entry name" value="PROKAR_LIPOPROTEIN"/>
    <property type="match status" value="1"/>
</dbReference>